<protein>
    <submittedName>
        <fullName evidence="3">Uncharacterized protein LOC108668819</fullName>
    </submittedName>
</protein>
<gene>
    <name evidence="3" type="primary">LOC108668819</name>
</gene>
<dbReference type="Proteomes" id="UP000694843">
    <property type="component" value="Unplaced"/>
</dbReference>
<dbReference type="KEGG" id="hazt:108668819"/>
<reference evidence="3" key="1">
    <citation type="submission" date="2025-08" db="UniProtKB">
        <authorList>
            <consortium name="RefSeq"/>
        </authorList>
    </citation>
    <scope>IDENTIFICATION</scope>
    <source>
        <tissue evidence="3">Whole organism</tissue>
    </source>
</reference>
<dbReference type="OrthoDB" id="10450895at2759"/>
<keyword evidence="1" id="KW-0732">Signal</keyword>
<dbReference type="AlphaFoldDB" id="A0A8B7NDH9"/>
<name>A0A8B7NDH9_HYAAZ</name>
<proteinExistence type="predicted"/>
<evidence type="ECO:0000256" key="1">
    <source>
        <dbReference type="SAM" id="SignalP"/>
    </source>
</evidence>
<evidence type="ECO:0000313" key="3">
    <source>
        <dbReference type="RefSeq" id="XP_018011561.1"/>
    </source>
</evidence>
<evidence type="ECO:0000313" key="2">
    <source>
        <dbReference type="Proteomes" id="UP000694843"/>
    </source>
</evidence>
<organism evidence="2 3">
    <name type="scientific">Hyalella azteca</name>
    <name type="common">Amphipod</name>
    <dbReference type="NCBI Taxonomy" id="294128"/>
    <lineage>
        <taxon>Eukaryota</taxon>
        <taxon>Metazoa</taxon>
        <taxon>Ecdysozoa</taxon>
        <taxon>Arthropoda</taxon>
        <taxon>Crustacea</taxon>
        <taxon>Multicrustacea</taxon>
        <taxon>Malacostraca</taxon>
        <taxon>Eumalacostraca</taxon>
        <taxon>Peracarida</taxon>
        <taxon>Amphipoda</taxon>
        <taxon>Senticaudata</taxon>
        <taxon>Talitrida</taxon>
        <taxon>Talitroidea</taxon>
        <taxon>Hyalellidae</taxon>
        <taxon>Hyalella</taxon>
    </lineage>
</organism>
<feature type="signal peptide" evidence="1">
    <location>
        <begin position="1"/>
        <end position="24"/>
    </location>
</feature>
<dbReference type="RefSeq" id="XP_018011561.1">
    <property type="nucleotide sequence ID" value="XM_018156072.2"/>
</dbReference>
<feature type="chain" id="PRO_5034254737" evidence="1">
    <location>
        <begin position="25"/>
        <end position="130"/>
    </location>
</feature>
<keyword evidence="2" id="KW-1185">Reference proteome</keyword>
<dbReference type="GeneID" id="108668819"/>
<sequence length="130" mass="14484">MAQFVKKWIVICAIICFKNNSIEAQENTLTMASTEPLASSLEEWATAFLSFLNDGNYNNPESSSQLSVRNLENLYRLLFVPEQRGEQQTVFGQPPSPNDVIKQLLDSGKLIQDDNGKVQFGQPPPSAAHK</sequence>
<accession>A0A8B7NDH9</accession>